<dbReference type="PROSITE" id="PS50883">
    <property type="entry name" value="EAL"/>
    <property type="match status" value="1"/>
</dbReference>
<dbReference type="Pfam" id="PF00563">
    <property type="entry name" value="EAL"/>
    <property type="match status" value="1"/>
</dbReference>
<protein>
    <submittedName>
        <fullName evidence="3">Phytochrome-like protein cph2</fullName>
    </submittedName>
</protein>
<dbReference type="SUPFAM" id="SSF55781">
    <property type="entry name" value="GAF domain-like"/>
    <property type="match status" value="1"/>
</dbReference>
<dbReference type="InterPro" id="IPR001633">
    <property type="entry name" value="EAL_dom"/>
</dbReference>
<proteinExistence type="predicted"/>
<dbReference type="InterPro" id="IPR050706">
    <property type="entry name" value="Cyclic-di-GMP_PDE-like"/>
</dbReference>
<dbReference type="Gene3D" id="3.30.450.40">
    <property type="match status" value="1"/>
</dbReference>
<evidence type="ECO:0000313" key="3">
    <source>
        <dbReference type="EMBL" id="ODM06083.1"/>
    </source>
</evidence>
<dbReference type="SMART" id="SM00267">
    <property type="entry name" value="GGDEF"/>
    <property type="match status" value="1"/>
</dbReference>
<dbReference type="SUPFAM" id="SSF55073">
    <property type="entry name" value="Nucleotide cyclase"/>
    <property type="match status" value="1"/>
</dbReference>
<dbReference type="PANTHER" id="PTHR33121">
    <property type="entry name" value="CYCLIC DI-GMP PHOSPHODIESTERASE PDEF"/>
    <property type="match status" value="1"/>
</dbReference>
<gene>
    <name evidence="3" type="primary">cph2_4</name>
    <name evidence="3" type="ORF">BEI61_01972</name>
</gene>
<dbReference type="Pfam" id="PF00990">
    <property type="entry name" value="GGDEF"/>
    <property type="match status" value="1"/>
</dbReference>
<dbReference type="Pfam" id="PF01590">
    <property type="entry name" value="GAF"/>
    <property type="match status" value="1"/>
</dbReference>
<dbReference type="Gene3D" id="3.30.70.270">
    <property type="match status" value="1"/>
</dbReference>
<dbReference type="SMART" id="SM00052">
    <property type="entry name" value="EAL"/>
    <property type="match status" value="1"/>
</dbReference>
<dbReference type="PANTHER" id="PTHR33121:SF71">
    <property type="entry name" value="OXYGEN SENSOR PROTEIN DOSP"/>
    <property type="match status" value="1"/>
</dbReference>
<dbReference type="InterPro" id="IPR035919">
    <property type="entry name" value="EAL_sf"/>
</dbReference>
<dbReference type="Gene3D" id="3.20.20.450">
    <property type="entry name" value="EAL domain"/>
    <property type="match status" value="1"/>
</dbReference>
<feature type="domain" description="GGDEF" evidence="2">
    <location>
        <begin position="329"/>
        <end position="451"/>
    </location>
</feature>
<dbReference type="PATRIC" id="fig|1432052.4.peg.2205"/>
<dbReference type="InterPro" id="IPR043128">
    <property type="entry name" value="Rev_trsase/Diguanyl_cyclase"/>
</dbReference>
<evidence type="ECO:0000313" key="4">
    <source>
        <dbReference type="Proteomes" id="UP000094067"/>
    </source>
</evidence>
<dbReference type="Proteomes" id="UP000094067">
    <property type="component" value="Unassembled WGS sequence"/>
</dbReference>
<organism evidence="3 4">
    <name type="scientific">Eisenbergiella tayi</name>
    <dbReference type="NCBI Taxonomy" id="1432052"/>
    <lineage>
        <taxon>Bacteria</taxon>
        <taxon>Bacillati</taxon>
        <taxon>Bacillota</taxon>
        <taxon>Clostridia</taxon>
        <taxon>Lachnospirales</taxon>
        <taxon>Lachnospiraceae</taxon>
        <taxon>Eisenbergiella</taxon>
    </lineage>
</organism>
<dbReference type="CDD" id="cd01949">
    <property type="entry name" value="GGDEF"/>
    <property type="match status" value="1"/>
</dbReference>
<dbReference type="GO" id="GO:0071111">
    <property type="term" value="F:cyclic-guanylate-specific phosphodiesterase activity"/>
    <property type="evidence" value="ECO:0007669"/>
    <property type="project" value="InterPro"/>
</dbReference>
<sequence>MIFGRYTVREAFFERFMINQQKLVAYATDTATNEILYMTQAAATLYGFEDVRDTYGKKCYELIQGLDDVCPFCTNSKLKPGRPYQWEHYNRKLQMWFDITDILVMFEGKNCRLEIARDVTAQKEKFDRVSNRLTMEETLVECIQTLSGEADVNAAVNRFLEIIGHFYAADRAYIFEYNTKHIKNTFEWCSSDVPHQIGVLQEIPIEYIRDWNHKFELDGEFFISSLDKDLVIDSPDYRILKAQGIKSLAAAPLKKNGRIIGFLGVDNPVESTEDLSLLRSVCSFVLEEMERRRLIQDLELFSYTDLLTGLQNRNCYIKMLDRLSNQTLRSLGVIYIDINGMKKINDSNGHEYGDRVIKRVADILKLRVGCDAYRVGGDEFTVLCVDIEEQDFHVLTEKLIRDFQKNKEYDVSNGHTWKEGNVSVEEEILKADDLMYAEKQQYYHAILQGDRRARTGIATELLEDIADHRFEVYYQPQICLKTGRIIGAEALVRKRNKRGSLILPDRFIPHYERGRVICHLDLFVFQTVCADWQKWKRQGMETHISSNFSRVTLMAPDIVMQIKEICREYEVPADKITIEVTESISKLEPQQLIDLMGQFAAEGFSVSLDDFGSKYSNLSILATLEFSEIKFDKSLVDKLSSDVKSRIIMKNTMRICRELPMTRSLAEGIETKEQLKLLYKYHCDYGQGYYFARPMSAEEFFELIKKEDMLGEAVLIRPDPCVQEKRE</sequence>
<feature type="domain" description="EAL" evidence="1">
    <location>
        <begin position="454"/>
        <end position="708"/>
    </location>
</feature>
<dbReference type="NCBIfam" id="TIGR00254">
    <property type="entry name" value="GGDEF"/>
    <property type="match status" value="1"/>
</dbReference>
<dbReference type="SUPFAM" id="SSF141868">
    <property type="entry name" value="EAL domain-like"/>
    <property type="match status" value="1"/>
</dbReference>
<evidence type="ECO:0000259" key="2">
    <source>
        <dbReference type="PROSITE" id="PS50887"/>
    </source>
</evidence>
<evidence type="ECO:0000259" key="1">
    <source>
        <dbReference type="PROSITE" id="PS50883"/>
    </source>
</evidence>
<dbReference type="InterPro" id="IPR003018">
    <property type="entry name" value="GAF"/>
</dbReference>
<comment type="caution">
    <text evidence="3">The sequence shown here is derived from an EMBL/GenBank/DDBJ whole genome shotgun (WGS) entry which is preliminary data.</text>
</comment>
<dbReference type="InterPro" id="IPR029787">
    <property type="entry name" value="Nucleotide_cyclase"/>
</dbReference>
<dbReference type="PROSITE" id="PS50887">
    <property type="entry name" value="GGDEF"/>
    <property type="match status" value="1"/>
</dbReference>
<dbReference type="InterPro" id="IPR029016">
    <property type="entry name" value="GAF-like_dom_sf"/>
</dbReference>
<reference evidence="3 4" key="1">
    <citation type="submission" date="2016-07" db="EMBL/GenBank/DDBJ databases">
        <title>Characterization of isolates of Eisenbergiella tayi derived from blood cultures, using whole genome sequencing.</title>
        <authorList>
            <person name="Burdz T."/>
            <person name="Wiebe D."/>
            <person name="Huynh C."/>
            <person name="Bernard K."/>
        </authorList>
    </citation>
    <scope>NUCLEOTIDE SEQUENCE [LARGE SCALE GENOMIC DNA]</scope>
    <source>
        <strain evidence="3 4">NML 110608</strain>
    </source>
</reference>
<dbReference type="AlphaFoldDB" id="A0A1E3ABD8"/>
<dbReference type="EMBL" id="MCGH01000002">
    <property type="protein sequence ID" value="ODM06083.1"/>
    <property type="molecule type" value="Genomic_DNA"/>
</dbReference>
<name>A0A1E3ABD8_9FIRM</name>
<accession>A0A1E3ABD8</accession>
<dbReference type="CDD" id="cd01948">
    <property type="entry name" value="EAL"/>
    <property type="match status" value="1"/>
</dbReference>
<dbReference type="InterPro" id="IPR000160">
    <property type="entry name" value="GGDEF_dom"/>
</dbReference>